<feature type="compositionally biased region" description="Polar residues" evidence="1">
    <location>
        <begin position="853"/>
        <end position="870"/>
    </location>
</feature>
<accession>A0A0K1YAT6</accession>
<feature type="region of interest" description="Disordered" evidence="1">
    <location>
        <begin position="170"/>
        <end position="197"/>
    </location>
</feature>
<reference evidence="3" key="1">
    <citation type="journal article" date="2015" name="BMC Genomics">
        <title>Diversity of the cell-wall associated genomic island of the archaeon Haloquadratum walsbyi.</title>
        <authorList>
            <person name="Martin-Cuadrado A.B."/>
            <person name="Pasic L."/>
            <person name="Rodriguez-Valera F."/>
        </authorList>
    </citation>
    <scope>NUCLEOTIDE SEQUENCE</scope>
</reference>
<feature type="compositionally biased region" description="Polar residues" evidence="1">
    <location>
        <begin position="1196"/>
        <end position="1217"/>
    </location>
</feature>
<feature type="compositionally biased region" description="Low complexity" evidence="1">
    <location>
        <begin position="67"/>
        <end position="88"/>
    </location>
</feature>
<feature type="compositionally biased region" description="Low complexity" evidence="1">
    <location>
        <begin position="95"/>
        <end position="109"/>
    </location>
</feature>
<feature type="transmembrane region" description="Helical" evidence="2">
    <location>
        <begin position="1260"/>
        <end position="1280"/>
    </location>
</feature>
<keyword evidence="2" id="KW-1133">Transmembrane helix</keyword>
<keyword evidence="2" id="KW-0812">Transmembrane</keyword>
<proteinExistence type="predicted"/>
<protein>
    <recommendedName>
        <fullName evidence="4">Cell surface glycoprotein</fullName>
    </recommendedName>
</protein>
<name>A0A0K1YAT6_9EURY</name>
<feature type="compositionally biased region" description="Polar residues" evidence="1">
    <location>
        <begin position="1231"/>
        <end position="1253"/>
    </location>
</feature>
<feature type="compositionally biased region" description="Polar residues" evidence="1">
    <location>
        <begin position="32"/>
        <end position="56"/>
    </location>
</feature>
<evidence type="ECO:0008006" key="4">
    <source>
        <dbReference type="Google" id="ProtNLM"/>
    </source>
</evidence>
<feature type="region of interest" description="Disordered" evidence="1">
    <location>
        <begin position="848"/>
        <end position="879"/>
    </location>
</feature>
<keyword evidence="2" id="KW-0472">Membrane</keyword>
<dbReference type="EMBL" id="KT322174">
    <property type="protein sequence ID" value="AKY04230.1"/>
    <property type="molecule type" value="Genomic_DNA"/>
</dbReference>
<evidence type="ECO:0000256" key="2">
    <source>
        <dbReference type="SAM" id="Phobius"/>
    </source>
</evidence>
<evidence type="ECO:0000313" key="3">
    <source>
        <dbReference type="EMBL" id="AKY04230.1"/>
    </source>
</evidence>
<sequence>MSVRTGVFCILLLAMMMTAGAATSVTVGYTEQPHSQTPEELDNITQPQVETPTTGSVGSGPEILAQTTETPANTTPQNNTTNTTETETPTPPPNGTETETPTPTPTSTPIQQSLLVTGSIENPSPPGSTAVETTITLQFDTQIATGTLIEFDESYSPDDIQIESLRPTRTNATGAVTGRVQQSSGGGNDTSRPQIRLTPTGSVKDIETVLTIQHPRVQNDTQYQLIACPPATENETESNNELKTTLVSYTVRPVGDDRRSGLTSEFDRLDGSGFVYQNATVYQGEADIEFRGALDPPLRGISGNTDGKLLSPPIPTDAPTGAYSSDGTNETAAIRVQTPKMNTLRVENAEDVDISGGRVYPETTDTLTVTAQSNFEDAEEIELTVRNSDNLDITEEIIDTARARPETPNGNPPIQAALQSNPNRERQLYSHQDRFQFLTAEKTASSSTYQFNANYPSIKSTTLAPSSPFLSPTIAASTPTLAQTTGSITPKREITQTKVDTGKSVEVTLTGIVDDDGGILFEEAFSPAITGANTNVEINNVASSAGSFTTVVKGATSEGVVVVLTNAPSGEIITVTYTIQVGQSDATYRISGSVTGKNTEKVYDETALVVGSGGNTEVTSNGKVSWELDLSTIETDSLAISVSGSDDFTSQESTASTNIGISYASASLQPGTSRPARGQTLGLSITNSAYGRTHAVIIPVSDLRSTVDANEYDEVFRNVGTTQTTGIITRSGEQVTGRPNKNVDPIAVFAQLEIDSDDGVGKTQVRTGLLSDTTTIELLDSSDPTRIATTGRSIDTVDLSVIDASTTLTAPETYTTQSETTIKGDISSGVDTVVMYVETNAGFEQIDLDDQSNGDVSGTSVSGESFSHELTLSRGDGPGNEVLSLPGTYQVVIRAKASLLSDQNDDIPEVISKPAMLSGETSTQRLVVQDTAITLDRPGLDGSIATTESLVTLSGTAEGQEEALIIAIGDRGEIETAQVDGPNFSDVDMRIGDFASGIVTVYALSAGRDGEIGDGTLNEDRIGTLSSSPLDELTQHLSTIAESGASGKQLRAILHSETDLDTASDDPVVMRELLVSDPEITIEHPTRNQSIADDTIQVRGTTNIRSENAQIEVDLRQRGNITADAYIRQWNESSWNTTISIPNNASGQYALTADIGRTAVGRRIMIQDSSGTTSNSLSTDANALTTPSVAGDGSGEETTQAEQVQRESTTLTPNANKTPVDIAKTSHDDNPSSTGNTTLDSNMTTSTEAQTNTSASTRTLSLAQIILILAIGCVSIMGWIQSQKP</sequence>
<feature type="region of interest" description="Disordered" evidence="1">
    <location>
        <begin position="1169"/>
        <end position="1253"/>
    </location>
</feature>
<feature type="compositionally biased region" description="Polar residues" evidence="1">
    <location>
        <begin position="1169"/>
        <end position="1188"/>
    </location>
</feature>
<evidence type="ECO:0000256" key="1">
    <source>
        <dbReference type="SAM" id="MobiDB-lite"/>
    </source>
</evidence>
<feature type="region of interest" description="Disordered" evidence="1">
    <location>
        <begin position="30"/>
        <end position="109"/>
    </location>
</feature>
<organism evidence="3">
    <name type="scientific">uncultured haloarchaeon</name>
    <dbReference type="NCBI Taxonomy" id="160804"/>
    <lineage>
        <taxon>Archaea</taxon>
        <taxon>Methanobacteriati</taxon>
        <taxon>Methanobacteriota</taxon>
        <taxon>Stenosarchaea group</taxon>
        <taxon>Halobacteria</taxon>
        <taxon>Halobacteriales</taxon>
        <taxon>Halobacteriaceae</taxon>
        <taxon>environmental samples</taxon>
    </lineage>
</organism>